<dbReference type="SUPFAM" id="SSF53383">
    <property type="entry name" value="PLP-dependent transferases"/>
    <property type="match status" value="1"/>
</dbReference>
<evidence type="ECO:0000256" key="3">
    <source>
        <dbReference type="ARBA" id="ARBA00022679"/>
    </source>
</evidence>
<dbReference type="GO" id="GO:0009102">
    <property type="term" value="P:biotin biosynthetic process"/>
    <property type="evidence" value="ECO:0007669"/>
    <property type="project" value="UniProtKB-UniRule"/>
</dbReference>
<reference evidence="8 9" key="1">
    <citation type="submission" date="2020-07" db="EMBL/GenBank/DDBJ databases">
        <title>Sequencing the genomes of 1000 actinobacteria strains.</title>
        <authorList>
            <person name="Klenk H.-P."/>
        </authorList>
    </citation>
    <scope>NUCLEOTIDE SEQUENCE [LARGE SCALE GENOMIC DNA]</scope>
    <source>
        <strain evidence="8 9">DSM 23987</strain>
    </source>
</reference>
<accession>A0A852WM52</accession>
<dbReference type="NCBIfam" id="TIGR00508">
    <property type="entry name" value="bioA"/>
    <property type="match status" value="1"/>
</dbReference>
<sequence>MADVDRLLAFDRDHLWHPYSSAAETAPPYFVESASGVRLSLRMPDGSGQDVIDAMSSWWCAIHGYAVPQLDEAARAQLARMSHVMFGGLTHEPAIALAERLVALTPPALQRVFFADSGSVSVEVAMKMALQLHVGTGTGRTRFFTIRGGYHGDTFSPMSVTDPVGGMHSLFTGILPDHVFAPVPPAGVDLPDDDPAMAAWERETRRLYAAHADDIAAVILEPLLQGAGGMRFHSPRVVQVLAELAREHGALVILDEIATGFGRTGTMFALERAAVVPDILCVGKALTGGYLSLAAVLCTDEVAHGVSSERAGGALMHGPTFMANPLACSIALASLDLVQDNDFSTQVRGLEVGLTSGLEPAGALDSVVDVRVLGGVGVIQLREPARVGELAAAAMERGVWVRPFRDLVYTMPPYVTTPEDLSTICDALVQSVATVHG</sequence>
<dbReference type="InterPro" id="IPR015424">
    <property type="entry name" value="PyrdxlP-dep_Trfase"/>
</dbReference>
<feature type="binding site" evidence="7">
    <location>
        <position position="150"/>
    </location>
    <ligand>
        <name>substrate</name>
    </ligand>
</feature>
<dbReference type="InterPro" id="IPR005815">
    <property type="entry name" value="BioA"/>
</dbReference>
<keyword evidence="3 7" id="KW-0808">Transferase</keyword>
<comment type="caution">
    <text evidence="8">The sequence shown here is derived from an EMBL/GenBank/DDBJ whole genome shotgun (WGS) entry which is preliminary data.</text>
</comment>
<feature type="binding site" evidence="7">
    <location>
        <position position="284"/>
    </location>
    <ligand>
        <name>substrate</name>
    </ligand>
</feature>
<dbReference type="CDD" id="cd00610">
    <property type="entry name" value="OAT_like"/>
    <property type="match status" value="1"/>
</dbReference>
<dbReference type="AlphaFoldDB" id="A0A852WM52"/>
<feature type="modified residue" description="N6-(pyridoxal phosphate)lysine" evidence="7">
    <location>
        <position position="284"/>
    </location>
</feature>
<dbReference type="PROSITE" id="PS00600">
    <property type="entry name" value="AA_TRANSFER_CLASS_3"/>
    <property type="match status" value="1"/>
</dbReference>
<keyword evidence="2 7" id="KW-0032">Aminotransferase</keyword>
<feature type="binding site" evidence="7">
    <location>
        <position position="402"/>
    </location>
    <ligand>
        <name>substrate</name>
    </ligand>
</feature>
<evidence type="ECO:0000256" key="5">
    <source>
        <dbReference type="ARBA" id="ARBA00022756"/>
    </source>
</evidence>
<comment type="cofactor">
    <cofactor evidence="1 7">
        <name>pyridoxal 5'-phosphate</name>
        <dbReference type="ChEBI" id="CHEBI:597326"/>
    </cofactor>
</comment>
<organism evidence="8 9">
    <name type="scientific">Pedococcus badiiscoriae</name>
    <dbReference type="NCBI Taxonomy" id="642776"/>
    <lineage>
        <taxon>Bacteria</taxon>
        <taxon>Bacillati</taxon>
        <taxon>Actinomycetota</taxon>
        <taxon>Actinomycetes</taxon>
        <taxon>Micrococcales</taxon>
        <taxon>Intrasporangiaceae</taxon>
        <taxon>Pedococcus</taxon>
    </lineage>
</organism>
<feature type="binding site" evidence="7">
    <location>
        <begin position="319"/>
        <end position="320"/>
    </location>
    <ligand>
        <name>pyridoxal 5'-phosphate</name>
        <dbReference type="ChEBI" id="CHEBI:597326"/>
    </ligand>
</feature>
<dbReference type="UniPathway" id="UPA00078">
    <property type="reaction ID" value="UER00160"/>
</dbReference>
<evidence type="ECO:0000313" key="9">
    <source>
        <dbReference type="Proteomes" id="UP000573599"/>
    </source>
</evidence>
<dbReference type="InterPro" id="IPR005814">
    <property type="entry name" value="Aminotrans_3"/>
</dbReference>
<dbReference type="PANTHER" id="PTHR42684">
    <property type="entry name" value="ADENOSYLMETHIONINE-8-AMINO-7-OXONONANOATE AMINOTRANSFERASE"/>
    <property type="match status" value="1"/>
</dbReference>
<dbReference type="NCBIfam" id="NF004624">
    <property type="entry name" value="PRK05964.1"/>
    <property type="match status" value="1"/>
</dbReference>
<dbReference type="Pfam" id="PF00202">
    <property type="entry name" value="Aminotran_3"/>
    <property type="match status" value="1"/>
</dbReference>
<comment type="subcellular location">
    <subcellularLocation>
        <location evidence="7">Cytoplasm</location>
    </subcellularLocation>
</comment>
<dbReference type="Proteomes" id="UP000573599">
    <property type="component" value="Unassembled WGS sequence"/>
</dbReference>
<dbReference type="GO" id="GO:0030170">
    <property type="term" value="F:pyridoxal phosphate binding"/>
    <property type="evidence" value="ECO:0007669"/>
    <property type="project" value="UniProtKB-UniRule"/>
</dbReference>
<comment type="similarity">
    <text evidence="7">Belongs to the class-III pyridoxal-phosphate-dependent aminotransferase family. BioA subfamily.</text>
</comment>
<keyword evidence="9" id="KW-1185">Reference proteome</keyword>
<evidence type="ECO:0000256" key="6">
    <source>
        <dbReference type="ARBA" id="ARBA00022898"/>
    </source>
</evidence>
<comment type="function">
    <text evidence="7">Catalyzes the transfer of the alpha-amino group from S-adenosyl-L-methionine (SAM) to 7-keto-8-aminopelargonic acid (KAPA) to form 7,8-diaminopelargonic acid (DAPA). It is the only aminotransferase known to utilize SAM as an amino donor.</text>
</comment>
<evidence type="ECO:0000256" key="2">
    <source>
        <dbReference type="ARBA" id="ARBA00022576"/>
    </source>
</evidence>
<keyword evidence="5 7" id="KW-0093">Biotin biosynthesis</keyword>
<feature type="binding site" evidence="7">
    <location>
        <position position="255"/>
    </location>
    <ligand>
        <name>pyridoxal 5'-phosphate</name>
        <dbReference type="ChEBI" id="CHEBI:597326"/>
    </ligand>
</feature>
<dbReference type="InterPro" id="IPR015421">
    <property type="entry name" value="PyrdxlP-dep_Trfase_major"/>
</dbReference>
<dbReference type="InterPro" id="IPR015422">
    <property type="entry name" value="PyrdxlP-dep_Trfase_small"/>
</dbReference>
<dbReference type="EC" id="2.6.1.62" evidence="7"/>
<evidence type="ECO:0000256" key="1">
    <source>
        <dbReference type="ARBA" id="ARBA00001933"/>
    </source>
</evidence>
<comment type="pathway">
    <text evidence="7">Cofactor biosynthesis; biotin biosynthesis; 7,8-diaminononanoate from 8-amino-7-oxononanoate (SAM route): step 1/1.</text>
</comment>
<dbReference type="HAMAP" id="MF_00834">
    <property type="entry name" value="BioA"/>
    <property type="match status" value="1"/>
</dbReference>
<dbReference type="Gene3D" id="3.40.640.10">
    <property type="entry name" value="Type I PLP-dependent aspartate aminotransferase-like (Major domain)"/>
    <property type="match status" value="1"/>
</dbReference>
<protein>
    <recommendedName>
        <fullName evidence="7">Adenosylmethionine-8-amino-7-oxononanoate aminotransferase</fullName>
        <ecNumber evidence="7">2.6.1.62</ecNumber>
    </recommendedName>
    <alternativeName>
        <fullName evidence="7">7,8-diamino-pelargonic acid aminotransferase</fullName>
        <shortName evidence="7">DAPA AT</shortName>
        <shortName evidence="7">DAPA aminotransferase</shortName>
    </alternativeName>
    <alternativeName>
        <fullName evidence="7">7,8-diaminononanoate synthase</fullName>
        <shortName evidence="7">DANS</shortName>
    </alternativeName>
    <alternativeName>
        <fullName evidence="7">Diaminopelargonic acid synthase</fullName>
    </alternativeName>
</protein>
<evidence type="ECO:0000256" key="7">
    <source>
        <dbReference type="HAMAP-Rule" id="MF_00834"/>
    </source>
</evidence>
<keyword evidence="7" id="KW-0963">Cytoplasm</keyword>
<keyword evidence="4 7" id="KW-0949">S-adenosyl-L-methionine</keyword>
<keyword evidence="6 7" id="KW-0663">Pyridoxal phosphate</keyword>
<dbReference type="RefSeq" id="WP_179422138.1">
    <property type="nucleotide sequence ID" value="NZ_JACCAB010000001.1"/>
</dbReference>
<name>A0A852WM52_9MICO</name>
<dbReference type="EMBL" id="JACCAB010000001">
    <property type="protein sequence ID" value="NYG07854.1"/>
    <property type="molecule type" value="Genomic_DNA"/>
</dbReference>
<dbReference type="InterPro" id="IPR049704">
    <property type="entry name" value="Aminotrans_3_PPA_site"/>
</dbReference>
<evidence type="ECO:0000256" key="4">
    <source>
        <dbReference type="ARBA" id="ARBA00022691"/>
    </source>
</evidence>
<dbReference type="GO" id="GO:0005737">
    <property type="term" value="C:cytoplasm"/>
    <property type="evidence" value="ECO:0007669"/>
    <property type="project" value="UniProtKB-SubCell"/>
</dbReference>
<comment type="catalytic activity">
    <reaction evidence="7">
        <text>(8S)-8-amino-7-oxononanoate + S-adenosyl-L-methionine = S-adenosyl-4-methylsulfanyl-2-oxobutanoate + (7R,8S)-7,8-diammoniononanoate</text>
        <dbReference type="Rhea" id="RHEA:16861"/>
        <dbReference type="ChEBI" id="CHEBI:16490"/>
        <dbReference type="ChEBI" id="CHEBI:59789"/>
        <dbReference type="ChEBI" id="CHEBI:149468"/>
        <dbReference type="ChEBI" id="CHEBI:149469"/>
        <dbReference type="EC" id="2.6.1.62"/>
    </reaction>
</comment>
<evidence type="ECO:0000313" key="8">
    <source>
        <dbReference type="EMBL" id="NYG07854.1"/>
    </source>
</evidence>
<feature type="binding site" evidence="7">
    <location>
        <position position="318"/>
    </location>
    <ligand>
        <name>substrate</name>
    </ligand>
</feature>
<feature type="binding site" evidence="7">
    <location>
        <begin position="118"/>
        <end position="119"/>
    </location>
    <ligand>
        <name>pyridoxal 5'-phosphate</name>
        <dbReference type="ChEBI" id="CHEBI:597326"/>
    </ligand>
</feature>
<dbReference type="GO" id="GO:0004015">
    <property type="term" value="F:adenosylmethionine-8-amino-7-oxononanoate transaminase activity"/>
    <property type="evidence" value="ECO:0007669"/>
    <property type="project" value="UniProtKB-UniRule"/>
</dbReference>
<feature type="binding site" evidence="7">
    <location>
        <position position="58"/>
    </location>
    <ligand>
        <name>substrate</name>
    </ligand>
</feature>
<dbReference type="PANTHER" id="PTHR42684:SF17">
    <property type="entry name" value="ADENOSYLMETHIONINE-8-AMINO-7-OXONONANOATE AMINOTRANSFERASE"/>
    <property type="match status" value="1"/>
</dbReference>
<feature type="site" description="Participates in the substrate recognition with KAPA and in a stacking interaction with the adenine ring of SAM" evidence="7">
    <location>
        <position position="19"/>
    </location>
</feature>
<dbReference type="Gene3D" id="3.90.1150.10">
    <property type="entry name" value="Aspartate Aminotransferase, domain 1"/>
    <property type="match status" value="1"/>
</dbReference>
<proteinExistence type="inferred from homology"/>
<comment type="subunit">
    <text evidence="7">Homodimer.</text>
</comment>
<gene>
    <name evidence="7" type="primary">bioA</name>
    <name evidence="8" type="ORF">BJ986_002341</name>
</gene>